<dbReference type="InterPro" id="IPR046350">
    <property type="entry name" value="Cystatin_sf"/>
</dbReference>
<dbReference type="InParanoid" id="H9GD70"/>
<protein>
    <submittedName>
        <fullName evidence="8">Alpha 2-HS glycoprotein</fullName>
    </submittedName>
</protein>
<dbReference type="GO" id="GO:0031012">
    <property type="term" value="C:extracellular matrix"/>
    <property type="evidence" value="ECO:0000318"/>
    <property type="project" value="GO_Central"/>
</dbReference>
<feature type="domain" description="Cystatin fetuin-A-type" evidence="7">
    <location>
        <begin position="155"/>
        <end position="272"/>
    </location>
</feature>
<name>H9GD70_ANOCA</name>
<dbReference type="PANTHER" id="PTHR13814">
    <property type="entry name" value="FETUIN"/>
    <property type="match status" value="1"/>
</dbReference>
<dbReference type="GO" id="GO:0004866">
    <property type="term" value="F:endopeptidase inhibitor activity"/>
    <property type="evidence" value="ECO:0000318"/>
    <property type="project" value="GO_Central"/>
</dbReference>
<evidence type="ECO:0000259" key="7">
    <source>
        <dbReference type="PROSITE" id="PS51529"/>
    </source>
</evidence>
<reference evidence="8" key="2">
    <citation type="submission" date="2025-08" db="UniProtKB">
        <authorList>
            <consortium name="Ensembl"/>
        </authorList>
    </citation>
    <scope>IDENTIFICATION</scope>
</reference>
<organism evidence="8 9">
    <name type="scientific">Anolis carolinensis</name>
    <name type="common">Green anole</name>
    <name type="synonym">American chameleon</name>
    <dbReference type="NCBI Taxonomy" id="28377"/>
    <lineage>
        <taxon>Eukaryota</taxon>
        <taxon>Metazoa</taxon>
        <taxon>Chordata</taxon>
        <taxon>Craniata</taxon>
        <taxon>Vertebrata</taxon>
        <taxon>Euteleostomi</taxon>
        <taxon>Lepidosauria</taxon>
        <taxon>Squamata</taxon>
        <taxon>Bifurcata</taxon>
        <taxon>Unidentata</taxon>
        <taxon>Episquamata</taxon>
        <taxon>Toxicofera</taxon>
        <taxon>Iguania</taxon>
        <taxon>Dactyloidae</taxon>
        <taxon>Anolis</taxon>
    </lineage>
</organism>
<accession>H9GD70</accession>
<dbReference type="AlphaFoldDB" id="H9GD70"/>
<dbReference type="GO" id="GO:0050766">
    <property type="term" value="P:positive regulation of phagocytosis"/>
    <property type="evidence" value="ECO:0007669"/>
    <property type="project" value="Ensembl"/>
</dbReference>
<dbReference type="PANTHER" id="PTHR13814:SF6">
    <property type="entry name" value="ALPHA-2-HS-GLYCOPROTEIN"/>
    <property type="match status" value="1"/>
</dbReference>
<dbReference type="GO" id="GO:0050727">
    <property type="term" value="P:regulation of inflammatory response"/>
    <property type="evidence" value="ECO:0000318"/>
    <property type="project" value="GO_Central"/>
</dbReference>
<dbReference type="STRING" id="28377.ENSACAP00000007726"/>
<keyword evidence="6" id="KW-0325">Glycoprotein</keyword>
<evidence type="ECO:0000256" key="2">
    <source>
        <dbReference type="ARBA" id="ARBA00022525"/>
    </source>
</evidence>
<keyword evidence="3" id="KW-0732">Signal</keyword>
<dbReference type="GeneTree" id="ENSGT00950000182930"/>
<evidence type="ECO:0000313" key="8">
    <source>
        <dbReference type="Ensembl" id="ENSACAP00000007726.3"/>
    </source>
</evidence>
<keyword evidence="4" id="KW-0677">Repeat</keyword>
<dbReference type="Pfam" id="PF00031">
    <property type="entry name" value="Cystatin"/>
    <property type="match status" value="2"/>
</dbReference>
<keyword evidence="5" id="KW-1015">Disulfide bond</keyword>
<evidence type="ECO:0000313" key="9">
    <source>
        <dbReference type="Proteomes" id="UP000001646"/>
    </source>
</evidence>
<dbReference type="Proteomes" id="UP000001646">
    <property type="component" value="Unplaced"/>
</dbReference>
<sequence length="360" mass="39903">MALVGRKAALTSLPHRAEGEGALRMRKERRQEVEWEERDLPDCDDPESEAAANFAVDHINSHSLHGYKYTLSRIENVKVLPRRPTGKIYLLELDLAETKCHVLSPTPIQNCSVRAKVEHAVEGDCDVKMLHLDGQYKVLSTKCHSSPDSREDFEKVCPDCAPLALLDDVNVVNAVNTALAQYNTYNSTDHHFELLEIARGRNSHMPPGTFVEFAIAATNCTEQEAKEHKDCHVMTGEHAQFGFCKATIFKKPSGEGPALFAIFPNVVICDIFDKQVGHSHTHLTKHHLGKKIPSPGAGYSVLDLIHSHNNTLASHESHSAEVPVVQASPVVKRAAEVPPVIQPALPHLQQCPGKYRHFDI</sequence>
<dbReference type="Bgee" id="ENSACAG00000007839">
    <property type="expression patterns" value="Expressed in liver and 9 other cell types or tissues"/>
</dbReference>
<dbReference type="GO" id="GO:0006953">
    <property type="term" value="P:acute-phase response"/>
    <property type="evidence" value="ECO:0000318"/>
    <property type="project" value="GO_Central"/>
</dbReference>
<feature type="domain" description="Cystatin fetuin-A-type" evidence="7">
    <location>
        <begin position="38"/>
        <end position="144"/>
    </location>
</feature>
<dbReference type="GO" id="GO:0004869">
    <property type="term" value="F:cysteine-type endopeptidase inhibitor activity"/>
    <property type="evidence" value="ECO:0007669"/>
    <property type="project" value="InterPro"/>
</dbReference>
<dbReference type="GO" id="GO:0030502">
    <property type="term" value="P:negative regulation of bone mineralization"/>
    <property type="evidence" value="ECO:0000318"/>
    <property type="project" value="GO_Central"/>
</dbReference>
<dbReference type="GO" id="GO:0005794">
    <property type="term" value="C:Golgi apparatus"/>
    <property type="evidence" value="ECO:0007669"/>
    <property type="project" value="Ensembl"/>
</dbReference>
<dbReference type="PROSITE" id="PS51529">
    <property type="entry name" value="CYSTATIN_FETUIN_A"/>
    <property type="match status" value="2"/>
</dbReference>
<gene>
    <name evidence="8" type="primary">AHSG</name>
</gene>
<evidence type="ECO:0000256" key="5">
    <source>
        <dbReference type="ARBA" id="ARBA00023157"/>
    </source>
</evidence>
<evidence type="ECO:0000256" key="3">
    <source>
        <dbReference type="ARBA" id="ARBA00022729"/>
    </source>
</evidence>
<reference evidence="8" key="3">
    <citation type="submission" date="2025-09" db="UniProtKB">
        <authorList>
            <consortium name="Ensembl"/>
        </authorList>
    </citation>
    <scope>IDENTIFICATION</scope>
</reference>
<dbReference type="InterPro" id="IPR001363">
    <property type="entry name" value="Prot_inh_fetuin_CS"/>
</dbReference>
<keyword evidence="2" id="KW-0964">Secreted</keyword>
<dbReference type="HOGENOM" id="CLU_052519_0_0_1"/>
<dbReference type="InterPro" id="IPR000010">
    <property type="entry name" value="Cystatin_dom"/>
</dbReference>
<reference evidence="8" key="1">
    <citation type="submission" date="2009-12" db="EMBL/GenBank/DDBJ databases">
        <title>The Genome Sequence of Anolis carolinensis (Green Anole Lizard).</title>
        <authorList>
            <consortium name="The Genome Sequencing Platform"/>
            <person name="Di Palma F."/>
            <person name="Alfoldi J."/>
            <person name="Heiman D."/>
            <person name="Young S."/>
            <person name="Grabherr M."/>
            <person name="Johnson J."/>
            <person name="Lander E.S."/>
            <person name="Lindblad-Toh K."/>
        </authorList>
    </citation>
    <scope>NUCLEOTIDE SEQUENCE [LARGE SCALE GENOMIC DNA]</scope>
    <source>
        <strain evidence="8">JBL SC #1</strain>
    </source>
</reference>
<dbReference type="CDD" id="cd00042">
    <property type="entry name" value="CY"/>
    <property type="match status" value="1"/>
</dbReference>
<dbReference type="GO" id="GO:0005576">
    <property type="term" value="C:extracellular region"/>
    <property type="evidence" value="ECO:0000318"/>
    <property type="project" value="GO_Central"/>
</dbReference>
<dbReference type="Gene3D" id="3.10.450.10">
    <property type="match status" value="2"/>
</dbReference>
<evidence type="ECO:0000256" key="1">
    <source>
        <dbReference type="ARBA" id="ARBA00004613"/>
    </source>
</evidence>
<dbReference type="GO" id="GO:0001503">
    <property type="term" value="P:ossification"/>
    <property type="evidence" value="ECO:0007669"/>
    <property type="project" value="Ensembl"/>
</dbReference>
<comment type="subcellular location">
    <subcellularLocation>
        <location evidence="1">Secreted</location>
    </subcellularLocation>
</comment>
<dbReference type="SMART" id="SM00043">
    <property type="entry name" value="CY"/>
    <property type="match status" value="2"/>
</dbReference>
<dbReference type="eggNOG" id="ENOG502RYRI">
    <property type="taxonomic scope" value="Eukaryota"/>
</dbReference>
<dbReference type="InterPro" id="IPR050735">
    <property type="entry name" value="Kininogen_Fetuin_HRG"/>
</dbReference>
<dbReference type="SUPFAM" id="SSF54403">
    <property type="entry name" value="Cystatin/monellin"/>
    <property type="match status" value="2"/>
</dbReference>
<dbReference type="FunFam" id="3.10.450.10:FF:000009">
    <property type="entry name" value="Alpha-2-HS-glycoprotein 2"/>
    <property type="match status" value="1"/>
</dbReference>
<evidence type="ECO:0000256" key="6">
    <source>
        <dbReference type="ARBA" id="ARBA00023180"/>
    </source>
</evidence>
<evidence type="ECO:0000256" key="4">
    <source>
        <dbReference type="ARBA" id="ARBA00022737"/>
    </source>
</evidence>
<dbReference type="GO" id="GO:0005615">
    <property type="term" value="C:extracellular space"/>
    <property type="evidence" value="ECO:0007669"/>
    <property type="project" value="InterPro"/>
</dbReference>
<dbReference type="PROSITE" id="PS01254">
    <property type="entry name" value="FETUIN_1"/>
    <property type="match status" value="1"/>
</dbReference>
<keyword evidence="9" id="KW-1185">Reference proteome</keyword>
<dbReference type="InterPro" id="IPR025760">
    <property type="entry name" value="Cystatin_Fetuin_A"/>
</dbReference>
<proteinExistence type="predicted"/>
<dbReference type="Ensembl" id="ENSACAT00000007892.4">
    <property type="protein sequence ID" value="ENSACAP00000007726.3"/>
    <property type="gene ID" value="ENSACAG00000007839.4"/>
</dbReference>